<accession>A0ABV0CXM9</accession>
<keyword evidence="1" id="KW-1133">Transmembrane helix</keyword>
<sequence>MVDVPANSLARKRAAPDGHAKGAIDYRKRISDHVAFALLVYTGLHIFVTMGALKTGNGNILPYFSLIVLVAAIIPACRWFEKRWEGLSDVEAGDPALAGAFRRDVAMIWAGALALPVILTLFAKAMLALF</sequence>
<feature type="transmembrane region" description="Helical" evidence="1">
    <location>
        <begin position="34"/>
        <end position="54"/>
    </location>
</feature>
<comment type="caution">
    <text evidence="2">The sequence shown here is derived from an EMBL/GenBank/DDBJ whole genome shotgun (WGS) entry which is preliminary data.</text>
</comment>
<protein>
    <submittedName>
        <fullName evidence="2">Uncharacterized protein</fullName>
    </submittedName>
</protein>
<evidence type="ECO:0000313" key="3">
    <source>
        <dbReference type="Proteomes" id="UP001484535"/>
    </source>
</evidence>
<keyword evidence="1" id="KW-0472">Membrane</keyword>
<dbReference type="EMBL" id="JBDLBR010000003">
    <property type="protein sequence ID" value="MEN7537608.1"/>
    <property type="molecule type" value="Genomic_DNA"/>
</dbReference>
<dbReference type="RefSeq" id="WP_346785053.1">
    <property type="nucleotide sequence ID" value="NZ_JBDLBR010000003.1"/>
</dbReference>
<organism evidence="2 3">
    <name type="scientific">Aurantiacibacter flavus</name>
    <dbReference type="NCBI Taxonomy" id="3145232"/>
    <lineage>
        <taxon>Bacteria</taxon>
        <taxon>Pseudomonadati</taxon>
        <taxon>Pseudomonadota</taxon>
        <taxon>Alphaproteobacteria</taxon>
        <taxon>Sphingomonadales</taxon>
        <taxon>Erythrobacteraceae</taxon>
        <taxon>Aurantiacibacter</taxon>
    </lineage>
</organism>
<dbReference type="Proteomes" id="UP001484535">
    <property type="component" value="Unassembled WGS sequence"/>
</dbReference>
<keyword evidence="3" id="KW-1185">Reference proteome</keyword>
<keyword evidence="1" id="KW-0812">Transmembrane</keyword>
<reference evidence="2 3" key="1">
    <citation type="submission" date="2024-05" db="EMBL/GenBank/DDBJ databases">
        <authorList>
            <person name="Park S."/>
        </authorList>
    </citation>
    <scope>NUCLEOTIDE SEQUENCE [LARGE SCALE GENOMIC DNA]</scope>
    <source>
        <strain evidence="2 3">DGU5</strain>
    </source>
</reference>
<evidence type="ECO:0000313" key="2">
    <source>
        <dbReference type="EMBL" id="MEN7537608.1"/>
    </source>
</evidence>
<proteinExistence type="predicted"/>
<feature type="transmembrane region" description="Helical" evidence="1">
    <location>
        <begin position="60"/>
        <end position="80"/>
    </location>
</feature>
<gene>
    <name evidence="2" type="ORF">ABDJ38_10520</name>
</gene>
<evidence type="ECO:0000256" key="1">
    <source>
        <dbReference type="SAM" id="Phobius"/>
    </source>
</evidence>
<feature type="transmembrane region" description="Helical" evidence="1">
    <location>
        <begin position="106"/>
        <end position="129"/>
    </location>
</feature>
<name>A0ABV0CXM9_9SPHN</name>